<organism evidence="1 2">
    <name type="scientific">Papaver atlanticum</name>
    <dbReference type="NCBI Taxonomy" id="357466"/>
    <lineage>
        <taxon>Eukaryota</taxon>
        <taxon>Viridiplantae</taxon>
        <taxon>Streptophyta</taxon>
        <taxon>Embryophyta</taxon>
        <taxon>Tracheophyta</taxon>
        <taxon>Spermatophyta</taxon>
        <taxon>Magnoliopsida</taxon>
        <taxon>Ranunculales</taxon>
        <taxon>Papaveraceae</taxon>
        <taxon>Papaveroideae</taxon>
        <taxon>Papaver</taxon>
    </lineage>
</organism>
<dbReference type="InterPro" id="IPR036345">
    <property type="entry name" value="ExoRNase_PH_dom2_sf"/>
</dbReference>
<sequence>TYTVRMQMTHFSILHYFQQLLHSLACASLSYPNSEEESIMGTLVAAVLDSSNKLISLFKPGGPLLTSTSVVQGCVGLAKDREKELHLILKEAISDMEGDKVVE</sequence>
<reference evidence="1" key="1">
    <citation type="submission" date="2022-04" db="EMBL/GenBank/DDBJ databases">
        <title>A functionally conserved STORR gene fusion in Papaver species that diverged 16.8 million years ago.</title>
        <authorList>
            <person name="Catania T."/>
        </authorList>
    </citation>
    <scope>NUCLEOTIDE SEQUENCE</scope>
    <source>
        <strain evidence="1">S-188037</strain>
    </source>
</reference>
<accession>A0AAD4TJI7</accession>
<dbReference type="InterPro" id="IPR027408">
    <property type="entry name" value="PNPase/RNase_PH_dom_sf"/>
</dbReference>
<dbReference type="AlphaFoldDB" id="A0AAD4TJI7"/>
<name>A0AAD4TJI7_9MAGN</name>
<dbReference type="EMBL" id="JAJJMB010000969">
    <property type="protein sequence ID" value="KAI3959786.1"/>
    <property type="molecule type" value="Genomic_DNA"/>
</dbReference>
<gene>
    <name evidence="1" type="ORF">MKW98_029823</name>
</gene>
<evidence type="ECO:0000313" key="1">
    <source>
        <dbReference type="EMBL" id="KAI3959786.1"/>
    </source>
</evidence>
<dbReference type="Gene3D" id="3.30.230.70">
    <property type="entry name" value="GHMP Kinase, N-terminal domain"/>
    <property type="match status" value="1"/>
</dbReference>
<keyword evidence="2" id="KW-1185">Reference proteome</keyword>
<comment type="caution">
    <text evidence="1">The sequence shown here is derived from an EMBL/GenBank/DDBJ whole genome shotgun (WGS) entry which is preliminary data.</text>
</comment>
<protein>
    <submittedName>
        <fullName evidence="1">Uncharacterized protein</fullName>
    </submittedName>
</protein>
<proteinExistence type="predicted"/>
<dbReference type="Proteomes" id="UP001202328">
    <property type="component" value="Unassembled WGS sequence"/>
</dbReference>
<feature type="non-terminal residue" evidence="1">
    <location>
        <position position="103"/>
    </location>
</feature>
<dbReference type="SUPFAM" id="SSF55666">
    <property type="entry name" value="Ribonuclease PH domain 2-like"/>
    <property type="match status" value="1"/>
</dbReference>
<evidence type="ECO:0000313" key="2">
    <source>
        <dbReference type="Proteomes" id="UP001202328"/>
    </source>
</evidence>